<comment type="caution">
    <text evidence="1">The sequence shown here is derived from an EMBL/GenBank/DDBJ whole genome shotgun (WGS) entry which is preliminary data.</text>
</comment>
<organism evidence="1 2">
    <name type="scientific">Clostridium symbiosum</name>
    <name type="common">Bacteroides symbiosus</name>
    <dbReference type="NCBI Taxonomy" id="1512"/>
    <lineage>
        <taxon>Bacteria</taxon>
        <taxon>Bacillati</taxon>
        <taxon>Bacillota</taxon>
        <taxon>Clostridia</taxon>
        <taxon>Lachnospirales</taxon>
        <taxon>Lachnospiraceae</taxon>
        <taxon>Otoolea</taxon>
    </lineage>
</organism>
<protein>
    <submittedName>
        <fullName evidence="1">Uncharacterized protein</fullName>
    </submittedName>
</protein>
<sequence length="104" mass="11783">MTFNGGKRGGIDTKRTITKTELALMGAIFPEDVARCRRRVKIGDAFTVADNSWKSEKGNGVRPVMRGRVTAKYPHFVTLDCGTSITYVQIIQYRRKRGRNKFVD</sequence>
<accession>A0AAW6AVQ0</accession>
<name>A0AAW6AVQ0_CLOSY</name>
<evidence type="ECO:0000313" key="1">
    <source>
        <dbReference type="EMBL" id="MDB2002049.1"/>
    </source>
</evidence>
<dbReference type="EMBL" id="JAQLGM010000056">
    <property type="protein sequence ID" value="MDB2002049.1"/>
    <property type="molecule type" value="Genomic_DNA"/>
</dbReference>
<dbReference type="Proteomes" id="UP001300871">
    <property type="component" value="Unassembled WGS sequence"/>
</dbReference>
<dbReference type="RefSeq" id="WP_272123617.1">
    <property type="nucleotide sequence ID" value="NZ_JAQLGH010000047.1"/>
</dbReference>
<reference evidence="1" key="1">
    <citation type="submission" date="2023-01" db="EMBL/GenBank/DDBJ databases">
        <title>Human gut microbiome strain richness.</title>
        <authorList>
            <person name="Chen-Liaw A."/>
        </authorList>
    </citation>
    <scope>NUCLEOTIDE SEQUENCE</scope>
    <source>
        <strain evidence="1">B1_m1001713B170214d0_201011</strain>
    </source>
</reference>
<dbReference type="AlphaFoldDB" id="A0AAW6AVQ0"/>
<evidence type="ECO:0000313" key="2">
    <source>
        <dbReference type="Proteomes" id="UP001300871"/>
    </source>
</evidence>
<proteinExistence type="predicted"/>
<gene>
    <name evidence="1" type="ORF">PM006_17775</name>
</gene>